<name>A0A1K9ZDF6_9GAMM</name>
<organism evidence="3 4">
    <name type="scientific">Moritella viscosa</name>
    <dbReference type="NCBI Taxonomy" id="80854"/>
    <lineage>
        <taxon>Bacteria</taxon>
        <taxon>Pseudomonadati</taxon>
        <taxon>Pseudomonadota</taxon>
        <taxon>Gammaproteobacteria</taxon>
        <taxon>Alteromonadales</taxon>
        <taxon>Moritellaceae</taxon>
        <taxon>Moritella</taxon>
    </lineage>
</organism>
<dbReference type="Pfam" id="PF13020">
    <property type="entry name" value="NOV_C"/>
    <property type="match status" value="1"/>
</dbReference>
<proteinExistence type="predicted"/>
<dbReference type="NCBIfam" id="NF047352">
    <property type="entry name" value="P_loop_sacsin"/>
    <property type="match status" value="1"/>
</dbReference>
<dbReference type="InterPro" id="IPR036890">
    <property type="entry name" value="HATPase_C_sf"/>
</dbReference>
<dbReference type="SUPFAM" id="SSF55874">
    <property type="entry name" value="ATPase domain of HSP90 chaperone/DNA topoisomerase II/histidine kinase"/>
    <property type="match status" value="1"/>
</dbReference>
<dbReference type="InterPro" id="IPR024975">
    <property type="entry name" value="NOV_C"/>
</dbReference>
<accession>A0A1K9ZDF6</accession>
<dbReference type="PANTHER" id="PTHR32387:SF0">
    <property type="entry name" value="PROTEIN NO VEIN"/>
    <property type="match status" value="1"/>
</dbReference>
<dbReference type="RefSeq" id="WP_075518154.1">
    <property type="nucleotide sequence ID" value="NZ_FPLD01000051.1"/>
</dbReference>
<dbReference type="EMBL" id="FPLD01000051">
    <property type="protein sequence ID" value="SGY95104.1"/>
    <property type="molecule type" value="Genomic_DNA"/>
</dbReference>
<feature type="domain" description="Protein NO VEIN C-terminal" evidence="2">
    <location>
        <begin position="1363"/>
        <end position="1436"/>
    </location>
</feature>
<dbReference type="PANTHER" id="PTHR32387">
    <property type="entry name" value="WU:FJ29H11"/>
    <property type="match status" value="1"/>
</dbReference>
<evidence type="ECO:0000313" key="4">
    <source>
        <dbReference type="Proteomes" id="UP000183794"/>
    </source>
</evidence>
<gene>
    <name evidence="3" type="ORF">NVI5450_1668</name>
</gene>
<dbReference type="OrthoDB" id="7782105at2"/>
<feature type="region of interest" description="Disordered" evidence="1">
    <location>
        <begin position="1302"/>
        <end position="1357"/>
    </location>
</feature>
<sequence length="1468" mass="170762">MKELPIKSLILEEISKRKDVYQKSPADMVSAFNREVETEKEYNGRQLLELLQNADDEQSKDVRIELDTVNNILIISNKGESESCTPFSAKGIRSLMISNLSTKTSKKYIGNKGLGFRSIINWSEKISINSKGLNIEFSNTIVNQVFDELFTPEERAEIRTEQKLPESVYPIPFLSIPQVSDKANEDWVTSISINYKPRFLKDIKNQINGLKNEILLFLNSIETLEVYVDDEPVKSIHKSDLAKKWTVFEKKERLPSKYWDKENEEEFYDLKIALQDDLSCDIKELFAYFPTKLIIDLPFIVHGTFELNSSRNEINNSPKNRFILEKLVELIISTAKELTQTSVNFKALEMLSYSNPNNVLFELGFYDAIDEAIEVLDIFPCLDGKYRSKSKVLCVNELSIFVKKVNKEHLFNNMLIPSDETVDISIFDIEGGVSKASLVGLSESITSIEERASMIYMLHNSSIIEGKLACLIDSESKLISLNDDVYTPSTLDISVPDYVNIKFIHRELFDLLLVKFDVGSKEKARELQRLLKDITNIQQYQPVPVIQKIISSTKRLLKRESSDKVEVISKMISSLYDNYLKLDKTVIPTGTEIQLLNKNGTLSEAKDLYLSNSYPSGKLTEFLFENVFNNDEYLADYSTFGFNDQNLESVEQFFLWLGVNKYTKFIHRKETIQNIYTNFIFESVKQPINYRGNSLSYTEIARFTEISNSISLEKLVIWFCLDPLIYKQLDNISNDDIFKYSKDRELIGSYYHVINLKPSFIIYQVKTKGIFKDFFVGNDNWSPLINELEFNFEYKGFEKYGLNRADIESVLIKLGSVDKFEKLSIEAVNRIVDSLKKNSSEGKQTQAIYKLCIKHFEKNSQVLDTSNTELFAVKDDVKRYFPVKDVYYNGNIKLPKQITSSKAIFNYPRRQSTPKVIEFFGINNLSSLKIEIKQKTILEALNEEFSTFLEKITQYILVYRIQNIEKDKEAKDELSKLKNISINICDYVRYTIDEETLELDNNDYVKDNKNYFIKVDKYSSLEELRHCFEFQECFADIIGLVFDIQETKVFRDMIKEEDSYIEQTIRNDIGADELSRTRELLGITDEHYSFWKTVYTLIGNEYEFGTDEELLVSVVDDLQLESDISGITYLNLNNFDSCKSIACLFEELKIDIAEFNKCKYSYYEIDFFEFHKINLKQAFESNLYDFKKKLYSWCINNHEEKNFTRVINNYEYNNDYINKIAGDNKLTLCVDYSETVQDFISDKFYLDGIKETEVDFLSVRKQNEKIIEVDCLHGDSEYLSLLYFSHKIKEITDYIDSNTAKEQEAKSKQEDSAKNDKRIKRATEASLGKPKPASNTNFKSKKPYKHSSSRGDRQKEIGNDSEEDAYAFLINEYGKSKVTWISKDDDAYGCDIKYINKDGVTKYVEVKTLSGNKFHISKNEIEFYKKNIEHYEIFLVGDKINIIKNIDFDDKEKFRKDVQEFIVTYNIL</sequence>
<dbReference type="InterPro" id="IPR052957">
    <property type="entry name" value="Auxin_embryo_med"/>
</dbReference>
<dbReference type="Proteomes" id="UP000183794">
    <property type="component" value="Unassembled WGS sequence"/>
</dbReference>
<evidence type="ECO:0000313" key="3">
    <source>
        <dbReference type="EMBL" id="SGY95104.1"/>
    </source>
</evidence>
<reference evidence="3 4" key="1">
    <citation type="submission" date="2016-11" db="EMBL/GenBank/DDBJ databases">
        <authorList>
            <person name="Jaros S."/>
            <person name="Januszkiewicz K."/>
            <person name="Wedrychowicz H."/>
        </authorList>
    </citation>
    <scope>NUCLEOTIDE SEQUENCE [LARGE SCALE GENOMIC DNA]</scope>
    <source>
        <strain evidence="3">NVI 5450</strain>
    </source>
</reference>
<feature type="compositionally biased region" description="Basic and acidic residues" evidence="1">
    <location>
        <begin position="1302"/>
        <end position="1316"/>
    </location>
</feature>
<evidence type="ECO:0000259" key="2">
    <source>
        <dbReference type="Pfam" id="PF13020"/>
    </source>
</evidence>
<protein>
    <recommendedName>
        <fullName evidence="2">Protein NO VEIN C-terminal domain-containing protein</fullName>
    </recommendedName>
</protein>
<evidence type="ECO:0000256" key="1">
    <source>
        <dbReference type="SAM" id="MobiDB-lite"/>
    </source>
</evidence>
<feature type="compositionally biased region" description="Basic residues" evidence="1">
    <location>
        <begin position="1339"/>
        <end position="1348"/>
    </location>
</feature>